<evidence type="ECO:0000256" key="1">
    <source>
        <dbReference type="SAM" id="Phobius"/>
    </source>
</evidence>
<sequence>MATFATGAVLGWGTKYGLIRYWWVATKLAMNTILTVLIIFSLSTTIRTAAAQADTYATTGLPDTSSLLAPPIVSTTALLIATALSVFKPWGRIKN</sequence>
<keyword evidence="1" id="KW-0472">Membrane</keyword>
<evidence type="ECO:0000313" key="2">
    <source>
        <dbReference type="EMBL" id="MFC7616544.1"/>
    </source>
</evidence>
<proteinExistence type="predicted"/>
<dbReference type="Proteomes" id="UP001596512">
    <property type="component" value="Unassembled WGS sequence"/>
</dbReference>
<keyword evidence="1" id="KW-1133">Transmembrane helix</keyword>
<accession>A0ABW2TTU5</accession>
<feature type="transmembrane region" description="Helical" evidence="1">
    <location>
        <begin position="67"/>
        <end position="87"/>
    </location>
</feature>
<reference evidence="3" key="1">
    <citation type="journal article" date="2019" name="Int. J. Syst. Evol. Microbiol.">
        <title>The Global Catalogue of Microorganisms (GCM) 10K type strain sequencing project: providing services to taxonomists for standard genome sequencing and annotation.</title>
        <authorList>
            <consortium name="The Broad Institute Genomics Platform"/>
            <consortium name="The Broad Institute Genome Sequencing Center for Infectious Disease"/>
            <person name="Wu L."/>
            <person name="Ma J."/>
        </authorList>
    </citation>
    <scope>NUCLEOTIDE SEQUENCE [LARGE SCALE GENOMIC DNA]</scope>
    <source>
        <strain evidence="3">JCM 17695</strain>
    </source>
</reference>
<evidence type="ECO:0000313" key="3">
    <source>
        <dbReference type="Proteomes" id="UP001596512"/>
    </source>
</evidence>
<keyword evidence="1" id="KW-0812">Transmembrane</keyword>
<dbReference type="EMBL" id="JBHTEY010000004">
    <property type="protein sequence ID" value="MFC7616544.1"/>
    <property type="molecule type" value="Genomic_DNA"/>
</dbReference>
<name>A0ABW2TTU5_9PSEU</name>
<comment type="caution">
    <text evidence="2">The sequence shown here is derived from an EMBL/GenBank/DDBJ whole genome shotgun (WGS) entry which is preliminary data.</text>
</comment>
<organism evidence="2 3">
    <name type="scientific">Actinokineospora soli</name>
    <dbReference type="NCBI Taxonomy" id="1048753"/>
    <lineage>
        <taxon>Bacteria</taxon>
        <taxon>Bacillati</taxon>
        <taxon>Actinomycetota</taxon>
        <taxon>Actinomycetes</taxon>
        <taxon>Pseudonocardiales</taxon>
        <taxon>Pseudonocardiaceae</taxon>
        <taxon>Actinokineospora</taxon>
    </lineage>
</organism>
<keyword evidence="3" id="KW-1185">Reference proteome</keyword>
<protein>
    <submittedName>
        <fullName evidence="2">Uncharacterized protein</fullName>
    </submittedName>
</protein>
<feature type="transmembrane region" description="Helical" evidence="1">
    <location>
        <begin position="28"/>
        <end position="47"/>
    </location>
</feature>
<gene>
    <name evidence="2" type="ORF">ACFQV2_26810</name>
</gene>